<sequence length="41" mass="4562">MRYATLSAGMLLAIIQCFENAGMPVPLDLLVEVDRRGLRVE</sequence>
<proteinExistence type="predicted"/>
<protein>
    <submittedName>
        <fullName evidence="1">Uncharacterized protein</fullName>
    </submittedName>
</protein>
<name>A0A6J5LY62_9CAUD</name>
<accession>A0A6J5LY62</accession>
<gene>
    <name evidence="1" type="ORF">UFOVP345_58</name>
</gene>
<reference evidence="1" key="1">
    <citation type="submission" date="2020-04" db="EMBL/GenBank/DDBJ databases">
        <authorList>
            <person name="Chiriac C."/>
            <person name="Salcher M."/>
            <person name="Ghai R."/>
            <person name="Kavagutti S V."/>
        </authorList>
    </citation>
    <scope>NUCLEOTIDE SEQUENCE</scope>
</reference>
<evidence type="ECO:0000313" key="1">
    <source>
        <dbReference type="EMBL" id="CAB4139534.1"/>
    </source>
</evidence>
<dbReference type="EMBL" id="LR796353">
    <property type="protein sequence ID" value="CAB4139534.1"/>
    <property type="molecule type" value="Genomic_DNA"/>
</dbReference>
<organism evidence="1">
    <name type="scientific">uncultured Caudovirales phage</name>
    <dbReference type="NCBI Taxonomy" id="2100421"/>
    <lineage>
        <taxon>Viruses</taxon>
        <taxon>Duplodnaviria</taxon>
        <taxon>Heunggongvirae</taxon>
        <taxon>Uroviricota</taxon>
        <taxon>Caudoviricetes</taxon>
        <taxon>Peduoviridae</taxon>
        <taxon>Maltschvirus</taxon>
        <taxon>Maltschvirus maltsch</taxon>
    </lineage>
</organism>